<evidence type="ECO:0000313" key="2">
    <source>
        <dbReference type="Proteomes" id="UP001203058"/>
    </source>
</evidence>
<accession>A0ABS9VNY5</accession>
<comment type="caution">
    <text evidence="1">The sequence shown here is derived from an EMBL/GenBank/DDBJ whole genome shotgun (WGS) entry which is preliminary data.</text>
</comment>
<keyword evidence="2" id="KW-1185">Reference proteome</keyword>
<dbReference type="EMBL" id="JAKZHW010000002">
    <property type="protein sequence ID" value="MCH8616695.1"/>
    <property type="molecule type" value="Genomic_DNA"/>
</dbReference>
<sequence length="133" mass="14626">MATVSNVTLQIGREEGDRRRVTVNYRICFSGCEALAGSTFVEKVTLRGDDPIWDDHLITLRNACVKAERGCVDRSVSTMVSESTLDEDGDTIILGWVINRDRDEIYARVTLVPFAPTGSEADSNIVTGQFGPD</sequence>
<dbReference type="Proteomes" id="UP001203058">
    <property type="component" value="Unassembled WGS sequence"/>
</dbReference>
<evidence type="ECO:0008006" key="3">
    <source>
        <dbReference type="Google" id="ProtNLM"/>
    </source>
</evidence>
<reference evidence="1 2" key="1">
    <citation type="submission" date="2022-03" db="EMBL/GenBank/DDBJ databases">
        <authorList>
            <person name="Jo J.-H."/>
            <person name="Im W.-T."/>
        </authorList>
    </citation>
    <scope>NUCLEOTIDE SEQUENCE [LARGE SCALE GENOMIC DNA]</scope>
    <source>
        <strain evidence="1 2">SM33</strain>
    </source>
</reference>
<organism evidence="1 2">
    <name type="scientific">Sphingomonas telluris</name>
    <dbReference type="NCBI Taxonomy" id="2907998"/>
    <lineage>
        <taxon>Bacteria</taxon>
        <taxon>Pseudomonadati</taxon>
        <taxon>Pseudomonadota</taxon>
        <taxon>Alphaproteobacteria</taxon>
        <taxon>Sphingomonadales</taxon>
        <taxon>Sphingomonadaceae</taxon>
        <taxon>Sphingomonas</taxon>
    </lineage>
</organism>
<name>A0ABS9VNY5_9SPHN</name>
<gene>
    <name evidence="1" type="ORF">LZ016_11365</name>
</gene>
<proteinExistence type="predicted"/>
<protein>
    <recommendedName>
        <fullName evidence="3">C2 domain-containing protein</fullName>
    </recommendedName>
</protein>
<evidence type="ECO:0000313" key="1">
    <source>
        <dbReference type="EMBL" id="MCH8616695.1"/>
    </source>
</evidence>
<dbReference type="RefSeq" id="WP_241447592.1">
    <property type="nucleotide sequence ID" value="NZ_JAKZHW010000002.1"/>
</dbReference>